<dbReference type="AlphaFoldDB" id="A0A916IV36"/>
<reference evidence="2" key="1">
    <citation type="submission" date="2021-03" db="EMBL/GenBank/DDBJ databases">
        <authorList>
            <person name="Peeters C."/>
        </authorList>
    </citation>
    <scope>NUCLEOTIDE SEQUENCE</scope>
    <source>
        <strain evidence="2">LMG 31506</strain>
    </source>
</reference>
<evidence type="ECO:0000313" key="3">
    <source>
        <dbReference type="Proteomes" id="UP000672934"/>
    </source>
</evidence>
<evidence type="ECO:0000313" key="2">
    <source>
        <dbReference type="EMBL" id="CAG2145136.1"/>
    </source>
</evidence>
<evidence type="ECO:0000256" key="1">
    <source>
        <dbReference type="SAM" id="MobiDB-lite"/>
    </source>
</evidence>
<accession>A0A916IV36</accession>
<proteinExistence type="predicted"/>
<keyword evidence="3" id="KW-1185">Reference proteome</keyword>
<dbReference type="Proteomes" id="UP000672934">
    <property type="component" value="Unassembled WGS sequence"/>
</dbReference>
<organism evidence="2 3">
    <name type="scientific">Cupriavidus yeoncheonensis</name>
    <dbReference type="NCBI Taxonomy" id="1462994"/>
    <lineage>
        <taxon>Bacteria</taxon>
        <taxon>Pseudomonadati</taxon>
        <taxon>Pseudomonadota</taxon>
        <taxon>Betaproteobacteria</taxon>
        <taxon>Burkholderiales</taxon>
        <taxon>Burkholderiaceae</taxon>
        <taxon>Cupriavidus</taxon>
    </lineage>
</organism>
<sequence length="31" mass="3607">MIRSPRAVARECEDRRSLPSNDTLENLHDPQ</sequence>
<dbReference type="EMBL" id="CAJPUY010000010">
    <property type="protein sequence ID" value="CAG2145136.1"/>
    <property type="molecule type" value="Genomic_DNA"/>
</dbReference>
<feature type="region of interest" description="Disordered" evidence="1">
    <location>
        <begin position="1"/>
        <end position="31"/>
    </location>
</feature>
<name>A0A916IV36_9BURK</name>
<gene>
    <name evidence="2" type="ORF">LMG31506_03144</name>
</gene>
<comment type="caution">
    <text evidence="2">The sequence shown here is derived from an EMBL/GenBank/DDBJ whole genome shotgun (WGS) entry which is preliminary data.</text>
</comment>
<protein>
    <submittedName>
        <fullName evidence="2">Uncharacterized protein</fullName>
    </submittedName>
</protein>
<feature type="compositionally biased region" description="Basic and acidic residues" evidence="1">
    <location>
        <begin position="8"/>
        <end position="17"/>
    </location>
</feature>